<evidence type="ECO:0000313" key="3">
    <source>
        <dbReference type="Proteomes" id="UP000824890"/>
    </source>
</evidence>
<dbReference type="EMBL" id="JAGKQM010000019">
    <property type="protein sequence ID" value="KAH0857155.1"/>
    <property type="molecule type" value="Genomic_DNA"/>
</dbReference>
<protein>
    <submittedName>
        <fullName evidence="2">Uncharacterized protein</fullName>
    </submittedName>
</protein>
<name>A0ABQ7XMJ1_BRANA</name>
<dbReference type="Proteomes" id="UP000824890">
    <property type="component" value="Unassembled WGS sequence"/>
</dbReference>
<keyword evidence="3" id="KW-1185">Reference proteome</keyword>
<comment type="caution">
    <text evidence="2">The sequence shown here is derived from an EMBL/GenBank/DDBJ whole genome shotgun (WGS) entry which is preliminary data.</text>
</comment>
<keyword evidence="1" id="KW-0812">Transmembrane</keyword>
<evidence type="ECO:0000256" key="1">
    <source>
        <dbReference type="SAM" id="Phobius"/>
    </source>
</evidence>
<sequence length="130" mass="14807">MREYVIGDFINMFGSVAINFGTNLLKLRPNQVCICLSQYHFVAFVLLSLTLLVLCIMRERERMRTSEEPPIFSELFPDVFGTTCSDGMKGYLTPCSGETHPPIFRSPVKGREGILPTNSCEITDLDQWFF</sequence>
<reference evidence="2 3" key="1">
    <citation type="submission" date="2021-05" db="EMBL/GenBank/DDBJ databases">
        <title>Genome Assembly of Synthetic Allotetraploid Brassica napus Reveals Homoeologous Exchanges between Subgenomes.</title>
        <authorList>
            <person name="Davis J.T."/>
        </authorList>
    </citation>
    <scope>NUCLEOTIDE SEQUENCE [LARGE SCALE GENOMIC DNA]</scope>
    <source>
        <strain evidence="3">cv. Da-Ae</strain>
        <tissue evidence="2">Seedling</tissue>
    </source>
</reference>
<evidence type="ECO:0000313" key="2">
    <source>
        <dbReference type="EMBL" id="KAH0857155.1"/>
    </source>
</evidence>
<proteinExistence type="predicted"/>
<keyword evidence="1" id="KW-1133">Transmembrane helix</keyword>
<gene>
    <name evidence="2" type="ORF">HID58_085416</name>
</gene>
<organism evidence="2 3">
    <name type="scientific">Brassica napus</name>
    <name type="common">Rape</name>
    <dbReference type="NCBI Taxonomy" id="3708"/>
    <lineage>
        <taxon>Eukaryota</taxon>
        <taxon>Viridiplantae</taxon>
        <taxon>Streptophyta</taxon>
        <taxon>Embryophyta</taxon>
        <taxon>Tracheophyta</taxon>
        <taxon>Spermatophyta</taxon>
        <taxon>Magnoliopsida</taxon>
        <taxon>eudicotyledons</taxon>
        <taxon>Gunneridae</taxon>
        <taxon>Pentapetalae</taxon>
        <taxon>rosids</taxon>
        <taxon>malvids</taxon>
        <taxon>Brassicales</taxon>
        <taxon>Brassicaceae</taxon>
        <taxon>Brassiceae</taxon>
        <taxon>Brassica</taxon>
    </lineage>
</organism>
<accession>A0ABQ7XMJ1</accession>
<keyword evidence="1" id="KW-0472">Membrane</keyword>
<feature type="transmembrane region" description="Helical" evidence="1">
    <location>
        <begin position="39"/>
        <end position="57"/>
    </location>
</feature>